<keyword evidence="3" id="KW-0012">Acyltransferase</keyword>
<feature type="non-terminal residue" evidence="5">
    <location>
        <position position="118"/>
    </location>
</feature>
<dbReference type="SUPFAM" id="SSF55729">
    <property type="entry name" value="Acyl-CoA N-acyltransferases (Nat)"/>
    <property type="match status" value="1"/>
</dbReference>
<sequence>PIPLGADLQNHLFPGEKKCRYSCLVAENSAGDLIGFTLYYPAWSFMGHSYYIEDLYVQPSSRRTGVGLKIFKEIAKDAIENNAKKLFFSVLNWNEPAINFYKKLGALDYTADMTLDIY</sequence>
<accession>A0A7R9C2R9</accession>
<dbReference type="InterPro" id="IPR016181">
    <property type="entry name" value="Acyl_CoA_acyltransferase"/>
</dbReference>
<organism evidence="5">
    <name type="scientific">Notodromas monacha</name>
    <dbReference type="NCBI Taxonomy" id="399045"/>
    <lineage>
        <taxon>Eukaryota</taxon>
        <taxon>Metazoa</taxon>
        <taxon>Ecdysozoa</taxon>
        <taxon>Arthropoda</taxon>
        <taxon>Crustacea</taxon>
        <taxon>Oligostraca</taxon>
        <taxon>Ostracoda</taxon>
        <taxon>Podocopa</taxon>
        <taxon>Podocopida</taxon>
        <taxon>Cypridocopina</taxon>
        <taxon>Cypridoidea</taxon>
        <taxon>Cyprididae</taxon>
        <taxon>Notodromas</taxon>
    </lineage>
</organism>
<dbReference type="PANTHER" id="PTHR10545">
    <property type="entry name" value="DIAMINE N-ACETYLTRANSFERASE"/>
    <property type="match status" value="1"/>
</dbReference>
<dbReference type="PROSITE" id="PS51186">
    <property type="entry name" value="GNAT"/>
    <property type="match status" value="1"/>
</dbReference>
<dbReference type="AlphaFoldDB" id="A0A7R9C2R9"/>
<dbReference type="OrthoDB" id="7305308at2759"/>
<name>A0A7R9C2R9_9CRUS</name>
<protein>
    <recommendedName>
        <fullName evidence="4">N-acetyltransferase domain-containing protein</fullName>
    </recommendedName>
</protein>
<evidence type="ECO:0000313" key="6">
    <source>
        <dbReference type="Proteomes" id="UP000678499"/>
    </source>
</evidence>
<feature type="domain" description="N-acetyltransferase" evidence="4">
    <location>
        <begin position="1"/>
        <end position="118"/>
    </location>
</feature>
<dbReference type="Pfam" id="PF00583">
    <property type="entry name" value="Acetyltransf_1"/>
    <property type="match status" value="1"/>
</dbReference>
<feature type="non-terminal residue" evidence="5">
    <location>
        <position position="1"/>
    </location>
</feature>
<gene>
    <name evidence="5" type="ORF">NMOB1V02_LOCUS12832</name>
</gene>
<keyword evidence="6" id="KW-1185">Reference proteome</keyword>
<dbReference type="Gene3D" id="3.40.630.30">
    <property type="match status" value="1"/>
</dbReference>
<dbReference type="InterPro" id="IPR000182">
    <property type="entry name" value="GNAT_dom"/>
</dbReference>
<evidence type="ECO:0000256" key="2">
    <source>
        <dbReference type="ARBA" id="ARBA00022679"/>
    </source>
</evidence>
<dbReference type="PANTHER" id="PTHR10545:SF29">
    <property type="entry name" value="GH14572P-RELATED"/>
    <property type="match status" value="1"/>
</dbReference>
<evidence type="ECO:0000313" key="5">
    <source>
        <dbReference type="EMBL" id="CAD7285230.1"/>
    </source>
</evidence>
<proteinExistence type="inferred from homology"/>
<dbReference type="EMBL" id="OA894759">
    <property type="protein sequence ID" value="CAD7285230.1"/>
    <property type="molecule type" value="Genomic_DNA"/>
</dbReference>
<dbReference type="EMBL" id="CAJPEX010012722">
    <property type="protein sequence ID" value="CAG0925382.1"/>
    <property type="molecule type" value="Genomic_DNA"/>
</dbReference>
<reference evidence="5" key="1">
    <citation type="submission" date="2020-11" db="EMBL/GenBank/DDBJ databases">
        <authorList>
            <person name="Tran Van P."/>
        </authorList>
    </citation>
    <scope>NUCLEOTIDE SEQUENCE</scope>
</reference>
<evidence type="ECO:0000256" key="1">
    <source>
        <dbReference type="ARBA" id="ARBA00008694"/>
    </source>
</evidence>
<dbReference type="InterPro" id="IPR051016">
    <property type="entry name" value="Diverse_Substrate_AcTransf"/>
</dbReference>
<dbReference type="CDD" id="cd04301">
    <property type="entry name" value="NAT_SF"/>
    <property type="match status" value="1"/>
</dbReference>
<evidence type="ECO:0000259" key="4">
    <source>
        <dbReference type="PROSITE" id="PS51186"/>
    </source>
</evidence>
<keyword evidence="2" id="KW-0808">Transferase</keyword>
<dbReference type="GO" id="GO:0008080">
    <property type="term" value="F:N-acetyltransferase activity"/>
    <property type="evidence" value="ECO:0007669"/>
    <property type="project" value="TreeGrafter"/>
</dbReference>
<evidence type="ECO:0000256" key="3">
    <source>
        <dbReference type="ARBA" id="ARBA00023315"/>
    </source>
</evidence>
<comment type="similarity">
    <text evidence="1">Belongs to the acetyltransferase family.</text>
</comment>
<dbReference type="Proteomes" id="UP000678499">
    <property type="component" value="Unassembled WGS sequence"/>
</dbReference>